<evidence type="ECO:0000313" key="2">
    <source>
        <dbReference type="Proteomes" id="UP001500979"/>
    </source>
</evidence>
<protein>
    <submittedName>
        <fullName evidence="1">2-amino-3,7-dideoxy-D-threo-hept-6-ulosonate synthase</fullName>
    </submittedName>
</protein>
<reference evidence="1 2" key="1">
    <citation type="journal article" date="2019" name="Int. J. Syst. Evol. Microbiol.">
        <title>The Global Catalogue of Microorganisms (GCM) 10K type strain sequencing project: providing services to taxonomists for standard genome sequencing and annotation.</title>
        <authorList>
            <consortium name="The Broad Institute Genomics Platform"/>
            <consortium name="The Broad Institute Genome Sequencing Center for Infectious Disease"/>
            <person name="Wu L."/>
            <person name="Ma J."/>
        </authorList>
    </citation>
    <scope>NUCLEOTIDE SEQUENCE [LARGE SCALE GENOMIC DNA]</scope>
    <source>
        <strain evidence="1 2">JCM 9383</strain>
    </source>
</reference>
<dbReference type="SUPFAM" id="SSF51569">
    <property type="entry name" value="Aldolase"/>
    <property type="match status" value="1"/>
</dbReference>
<dbReference type="Gene3D" id="3.20.20.70">
    <property type="entry name" value="Aldolase class I"/>
    <property type="match status" value="1"/>
</dbReference>
<dbReference type="InterPro" id="IPR013785">
    <property type="entry name" value="Aldolase_TIM"/>
</dbReference>
<keyword evidence="2" id="KW-1185">Reference proteome</keyword>
<dbReference type="PANTHER" id="PTHR47916">
    <property type="entry name" value="FRUCTOSE-BISPHOSPHATE ALDOLASE CLASS 1"/>
    <property type="match status" value="1"/>
</dbReference>
<accession>A0ABN3V4F7</accession>
<comment type="caution">
    <text evidence="1">The sequence shown here is derived from an EMBL/GenBank/DDBJ whole genome shotgun (WGS) entry which is preliminary data.</text>
</comment>
<evidence type="ECO:0000313" key="1">
    <source>
        <dbReference type="EMBL" id="GAA2777987.1"/>
    </source>
</evidence>
<dbReference type="EMBL" id="BAAAUX010000004">
    <property type="protein sequence ID" value="GAA2777987.1"/>
    <property type="molecule type" value="Genomic_DNA"/>
</dbReference>
<dbReference type="InterPro" id="IPR050456">
    <property type="entry name" value="DeoC/FbaB_aldolase"/>
</dbReference>
<organism evidence="1 2">
    <name type="scientific">Saccharopolyspora taberi</name>
    <dbReference type="NCBI Taxonomy" id="60895"/>
    <lineage>
        <taxon>Bacteria</taxon>
        <taxon>Bacillati</taxon>
        <taxon>Actinomycetota</taxon>
        <taxon>Actinomycetes</taxon>
        <taxon>Pseudonocardiales</taxon>
        <taxon>Pseudonocardiaceae</taxon>
        <taxon>Saccharopolyspora</taxon>
    </lineage>
</organism>
<sequence>MSTRSFGADMRLRRLDRHNDGKLFVVPLDHSVADGPLVPRTGLDPLVGQLAGSGVDAIVLHRGTLRHVDRGWFAGMSLILHLSASTAHAPDPNAKYLVSSVESALRLGADAVSVHVNMGAESEREQIADFALVSDACERWNMPLMAMIYPRGPKISDPRAAEHVAHAASLGADLGADIVKTVAANRNDEMADIVRGCPIPIVAAGGPRLPEPGALDNYVRGLMDAGAAGVAMGRNVFQAPDPGATARRLAALIHPARVFDPAPELELSAR</sequence>
<dbReference type="CDD" id="cd00958">
    <property type="entry name" value="DhnA"/>
    <property type="match status" value="1"/>
</dbReference>
<dbReference type="PANTHER" id="PTHR47916:SF1">
    <property type="entry name" value="3-HYDROXY-5-PHOSPHONOOXYPENTANE-2,4-DIONE THIOLASE"/>
    <property type="match status" value="1"/>
</dbReference>
<dbReference type="RefSeq" id="WP_344678095.1">
    <property type="nucleotide sequence ID" value="NZ_BAAAUX010000004.1"/>
</dbReference>
<gene>
    <name evidence="1" type="ORF">GCM10010470_08980</name>
</gene>
<dbReference type="Pfam" id="PF01791">
    <property type="entry name" value="DeoC"/>
    <property type="match status" value="1"/>
</dbReference>
<name>A0ABN3V4F7_9PSEU</name>
<dbReference type="InterPro" id="IPR002915">
    <property type="entry name" value="DeoC/FbaB/LacD_aldolase"/>
</dbReference>
<dbReference type="NCBIfam" id="NF005556">
    <property type="entry name" value="PRK07226.1"/>
    <property type="match status" value="1"/>
</dbReference>
<dbReference type="InterPro" id="IPR041720">
    <property type="entry name" value="FbaB-like"/>
</dbReference>
<dbReference type="PIRSF" id="PIRSF038992">
    <property type="entry name" value="Aldolase_Ia"/>
    <property type="match status" value="1"/>
</dbReference>
<dbReference type="Proteomes" id="UP001500979">
    <property type="component" value="Unassembled WGS sequence"/>
</dbReference>
<dbReference type="SMART" id="SM01133">
    <property type="entry name" value="DeoC"/>
    <property type="match status" value="1"/>
</dbReference>
<proteinExistence type="predicted"/>